<dbReference type="EMBL" id="CP046415">
    <property type="protein sequence ID" value="QGT77490.1"/>
    <property type="molecule type" value="Genomic_DNA"/>
</dbReference>
<dbReference type="InterPro" id="IPR013362">
    <property type="entry name" value="Pilus_4_PilV"/>
</dbReference>
<dbReference type="PROSITE" id="PS00409">
    <property type="entry name" value="PROKAR_NTER_METHYL"/>
    <property type="match status" value="1"/>
</dbReference>
<dbReference type="KEGG" id="ghl:GM160_00550"/>
<keyword evidence="1" id="KW-1133">Transmembrane helix</keyword>
<sequence length="166" mass="17290">MKSFKSHSSGFSLIEVLVALVVLSIGLLGVAALHLTALKNNASSQVRTQMTLAAYDLSDRMRANREAALNGAYDDDTSGTANASCNGTSGCSAQAMASNDLFEWHTKLDSIAPGAEGIVCVDSTPNDGTDSGSPACSGSGEVRAIKIWWPDERDGALVRLSTGVRP</sequence>
<dbReference type="RefSeq" id="WP_156227350.1">
    <property type="nucleotide sequence ID" value="NZ_CP046415.1"/>
</dbReference>
<name>A0A6I6CW34_9GAMM</name>
<feature type="transmembrane region" description="Helical" evidence="1">
    <location>
        <begin position="12"/>
        <end position="35"/>
    </location>
</feature>
<evidence type="ECO:0000313" key="2">
    <source>
        <dbReference type="EMBL" id="QGT77490.1"/>
    </source>
</evidence>
<gene>
    <name evidence="2" type="primary">pilV</name>
    <name evidence="2" type="ORF">GM160_00550</name>
</gene>
<dbReference type="Pfam" id="PF07963">
    <property type="entry name" value="N_methyl"/>
    <property type="match status" value="1"/>
</dbReference>
<dbReference type="InterPro" id="IPR012902">
    <property type="entry name" value="N_methyl_site"/>
</dbReference>
<protein>
    <submittedName>
        <fullName evidence="2">Type IV pilus modification protein PilV</fullName>
    </submittedName>
</protein>
<reference evidence="2 3" key="1">
    <citation type="submission" date="2019-11" db="EMBL/GenBank/DDBJ databases">
        <authorList>
            <person name="Zhang J."/>
            <person name="Sun C."/>
        </authorList>
    </citation>
    <scope>NUCLEOTIDE SEQUENCE [LARGE SCALE GENOMIC DNA]</scope>
    <source>
        <strain evidence="3">sp2</strain>
    </source>
</reference>
<keyword evidence="1" id="KW-0472">Membrane</keyword>
<accession>A0A6I6CW34</accession>
<evidence type="ECO:0000313" key="3">
    <source>
        <dbReference type="Proteomes" id="UP000427716"/>
    </source>
</evidence>
<dbReference type="AlphaFoldDB" id="A0A6I6CW34"/>
<dbReference type="Proteomes" id="UP000427716">
    <property type="component" value="Chromosome"/>
</dbReference>
<dbReference type="NCBIfam" id="TIGR02532">
    <property type="entry name" value="IV_pilin_GFxxxE"/>
    <property type="match status" value="1"/>
</dbReference>
<keyword evidence="1" id="KW-0812">Transmembrane</keyword>
<evidence type="ECO:0000256" key="1">
    <source>
        <dbReference type="SAM" id="Phobius"/>
    </source>
</evidence>
<keyword evidence="3" id="KW-1185">Reference proteome</keyword>
<dbReference type="NCBIfam" id="TIGR02523">
    <property type="entry name" value="type_IV_pilV"/>
    <property type="match status" value="1"/>
</dbReference>
<proteinExistence type="predicted"/>
<organism evidence="2 3">
    <name type="scientific">Guyparkeria halophila</name>
    <dbReference type="NCBI Taxonomy" id="47960"/>
    <lineage>
        <taxon>Bacteria</taxon>
        <taxon>Pseudomonadati</taxon>
        <taxon>Pseudomonadota</taxon>
        <taxon>Gammaproteobacteria</taxon>
        <taxon>Chromatiales</taxon>
        <taxon>Thioalkalibacteraceae</taxon>
        <taxon>Guyparkeria</taxon>
    </lineage>
</organism>